<dbReference type="PROSITE" id="PS01229">
    <property type="entry name" value="COF_2"/>
    <property type="match status" value="1"/>
</dbReference>
<dbReference type="CDD" id="cd07516">
    <property type="entry name" value="HAD_Pase"/>
    <property type="match status" value="1"/>
</dbReference>
<dbReference type="AlphaFoldDB" id="A0A3P3XPS3"/>
<dbReference type="NCBIfam" id="TIGR01484">
    <property type="entry name" value="HAD-SF-IIB"/>
    <property type="match status" value="1"/>
</dbReference>
<name>A0A3P3XPS3_9SPIR</name>
<dbReference type="InterPro" id="IPR036412">
    <property type="entry name" value="HAD-like_sf"/>
</dbReference>
<reference evidence="1" key="1">
    <citation type="submission" date="2017-02" db="EMBL/GenBank/DDBJ databases">
        <authorList>
            <person name="Regsiter A."/>
            <person name="William W."/>
        </authorList>
    </citation>
    <scope>NUCLEOTIDE SEQUENCE</scope>
    <source>
        <strain evidence="1">BdmA 4</strain>
    </source>
</reference>
<accession>A0A3P3XPS3</accession>
<dbReference type="SFLD" id="SFLDG01140">
    <property type="entry name" value="C2.B:_Phosphomannomutase_and_P"/>
    <property type="match status" value="1"/>
</dbReference>
<dbReference type="SUPFAM" id="SSF56784">
    <property type="entry name" value="HAD-like"/>
    <property type="match status" value="1"/>
</dbReference>
<dbReference type="SFLD" id="SFLDS00003">
    <property type="entry name" value="Haloacid_Dehalogenase"/>
    <property type="match status" value="1"/>
</dbReference>
<dbReference type="GO" id="GO:0016791">
    <property type="term" value="F:phosphatase activity"/>
    <property type="evidence" value="ECO:0007669"/>
    <property type="project" value="TreeGrafter"/>
</dbReference>
<sequence length="279" mass="31317">MRTMNQPASDAHIKLIALDLDDTLLRADLSISEENKRALQRAENMGIHIVLASGRNYFSMHHYAEELFIHRRGDYLVGSNGAQLIQASTGNLLEDLKLSADFCKSITQEFEREGYFWQLYIDGNIYCNHMNEWAIMDQRLSGLSLEVISDMDAVLSQDQTKILVCGEPARIEALYKELKNRIGNNVEIVTSKPYFLEILPKGANKGAALERLAKRLRIGMESVLAIGDARNDFDMIQKAGWGCAPANAAEEIRAIARFVSPKTNEEDAVANILEHVVFD</sequence>
<protein>
    <submittedName>
        <fullName evidence="1">Cof-like hydrolase</fullName>
    </submittedName>
</protein>
<dbReference type="NCBIfam" id="TIGR00099">
    <property type="entry name" value="Cof-subfamily"/>
    <property type="match status" value="1"/>
</dbReference>
<keyword evidence="1" id="KW-0378">Hydrolase</keyword>
<dbReference type="Gene3D" id="3.40.50.1000">
    <property type="entry name" value="HAD superfamily/HAD-like"/>
    <property type="match status" value="1"/>
</dbReference>
<dbReference type="Gene3D" id="3.30.1240.10">
    <property type="match status" value="1"/>
</dbReference>
<dbReference type="SFLD" id="SFLDG01144">
    <property type="entry name" value="C2.B.4:_PGP_Like"/>
    <property type="match status" value="1"/>
</dbReference>
<dbReference type="PANTHER" id="PTHR10000:SF8">
    <property type="entry name" value="HAD SUPERFAMILY HYDROLASE-LIKE, TYPE 3"/>
    <property type="match status" value="1"/>
</dbReference>
<gene>
    <name evidence="1" type="ORF">SPIRO4BDMA_40412</name>
</gene>
<dbReference type="GO" id="GO:0000287">
    <property type="term" value="F:magnesium ion binding"/>
    <property type="evidence" value="ECO:0007669"/>
    <property type="project" value="TreeGrafter"/>
</dbReference>
<dbReference type="InterPro" id="IPR006379">
    <property type="entry name" value="HAD-SF_hydro_IIB"/>
</dbReference>
<dbReference type="InterPro" id="IPR000150">
    <property type="entry name" value="Cof"/>
</dbReference>
<dbReference type="Pfam" id="PF08282">
    <property type="entry name" value="Hydrolase_3"/>
    <property type="match status" value="1"/>
</dbReference>
<dbReference type="EMBL" id="FWDO01000004">
    <property type="protein sequence ID" value="SLM17843.1"/>
    <property type="molecule type" value="Genomic_DNA"/>
</dbReference>
<dbReference type="InterPro" id="IPR023214">
    <property type="entry name" value="HAD_sf"/>
</dbReference>
<organism evidence="1">
    <name type="scientific">uncultured spirochete</name>
    <dbReference type="NCBI Taxonomy" id="156406"/>
    <lineage>
        <taxon>Bacteria</taxon>
        <taxon>Pseudomonadati</taxon>
        <taxon>Spirochaetota</taxon>
        <taxon>Spirochaetia</taxon>
        <taxon>Spirochaetales</taxon>
        <taxon>environmental samples</taxon>
    </lineage>
</organism>
<proteinExistence type="predicted"/>
<dbReference type="PANTHER" id="PTHR10000">
    <property type="entry name" value="PHOSPHOSERINE PHOSPHATASE"/>
    <property type="match status" value="1"/>
</dbReference>
<evidence type="ECO:0000313" key="1">
    <source>
        <dbReference type="EMBL" id="SLM17843.1"/>
    </source>
</evidence>
<dbReference type="GO" id="GO:0005829">
    <property type="term" value="C:cytosol"/>
    <property type="evidence" value="ECO:0007669"/>
    <property type="project" value="TreeGrafter"/>
</dbReference>